<sequence>MCRFPTCTYYFLSLNQSYVSCHNYGMVMLQYLSHTIYLRLVIIDQYHCYALCLRFLHLSFLTRLIPTTAEALILPIWLPETKVLFTSTAILILYCL</sequence>
<proteinExistence type="predicted"/>
<reference evidence="1" key="1">
    <citation type="submission" date="2017-05" db="UniProtKB">
        <authorList>
            <consortium name="EnsemblMetazoa"/>
        </authorList>
    </citation>
    <scope>IDENTIFICATION</scope>
</reference>
<evidence type="ECO:0000313" key="1">
    <source>
        <dbReference type="EnsemblMetazoa" id="Aqu2.1.15054_001"/>
    </source>
</evidence>
<dbReference type="AlphaFoldDB" id="A0A1X7TJY8"/>
<dbReference type="EnsemblMetazoa" id="Aqu2.1.15054_001">
    <property type="protein sequence ID" value="Aqu2.1.15054_001"/>
    <property type="gene ID" value="Aqu2.1.15054"/>
</dbReference>
<dbReference type="InParanoid" id="A0A1X7TJY8"/>
<organism evidence="1">
    <name type="scientific">Amphimedon queenslandica</name>
    <name type="common">Sponge</name>
    <dbReference type="NCBI Taxonomy" id="400682"/>
    <lineage>
        <taxon>Eukaryota</taxon>
        <taxon>Metazoa</taxon>
        <taxon>Porifera</taxon>
        <taxon>Demospongiae</taxon>
        <taxon>Heteroscleromorpha</taxon>
        <taxon>Haplosclerida</taxon>
        <taxon>Niphatidae</taxon>
        <taxon>Amphimedon</taxon>
    </lineage>
</organism>
<accession>A0A1X7TJY8</accession>
<protein>
    <submittedName>
        <fullName evidence="1">Uncharacterized protein</fullName>
    </submittedName>
</protein>
<name>A0A1X7TJY8_AMPQE</name>